<sequence length="313" mass="34499">SYAEALKRRIAGLEADIQATSRKRSRQSTHDSPDETSPATRPRTGSVERPLSHDSDHLSPQDIQQGHDDTSGRATMGAIGFLSRDAMAEPRGDADGLLRKLSLGEITAGILAINGRDPSTASPLTSALTMDGHFLPLTHESSNGYFRRFLSLLFMLPYLEEDIMLAHYDSVVASVSNNDCSLNSSPNHLQIFNAHMRLAICTLMSPESSHLSLLSTKCHTIAVKQLPALLSTEANLDHVHCMVLLFLYSLYNPAGGSAWHLMGLSMRICITLGLHREPDSHAEITVADANRRRWLFWTVYSLDRYATPSTFSL</sequence>
<dbReference type="GO" id="GO:0045944">
    <property type="term" value="P:positive regulation of transcription by RNA polymerase II"/>
    <property type="evidence" value="ECO:0007669"/>
    <property type="project" value="TreeGrafter"/>
</dbReference>
<keyword evidence="6" id="KW-0804">Transcription</keyword>
<dbReference type="OrthoDB" id="1621678at2759"/>
<feature type="domain" description="Xylanolytic transcriptional activator regulatory" evidence="9">
    <location>
        <begin position="157"/>
        <end position="305"/>
    </location>
</feature>
<organism evidence="10 11">
    <name type="scientific">Colletotrichum chlorophyti</name>
    <dbReference type="NCBI Taxonomy" id="708187"/>
    <lineage>
        <taxon>Eukaryota</taxon>
        <taxon>Fungi</taxon>
        <taxon>Dikarya</taxon>
        <taxon>Ascomycota</taxon>
        <taxon>Pezizomycotina</taxon>
        <taxon>Sordariomycetes</taxon>
        <taxon>Hypocreomycetidae</taxon>
        <taxon>Glomerellales</taxon>
        <taxon>Glomerellaceae</taxon>
        <taxon>Colletotrichum</taxon>
    </lineage>
</organism>
<dbReference type="Proteomes" id="UP000186583">
    <property type="component" value="Unassembled WGS sequence"/>
</dbReference>
<keyword evidence="5" id="KW-0238">DNA-binding</keyword>
<dbReference type="EMBL" id="MPGH01000104">
    <property type="protein sequence ID" value="OLN87154.1"/>
    <property type="molecule type" value="Genomic_DNA"/>
</dbReference>
<evidence type="ECO:0000256" key="6">
    <source>
        <dbReference type="ARBA" id="ARBA00023163"/>
    </source>
</evidence>
<dbReference type="GO" id="GO:0006351">
    <property type="term" value="P:DNA-templated transcription"/>
    <property type="evidence" value="ECO:0007669"/>
    <property type="project" value="InterPro"/>
</dbReference>
<evidence type="ECO:0000259" key="9">
    <source>
        <dbReference type="Pfam" id="PF04082"/>
    </source>
</evidence>
<evidence type="ECO:0000256" key="2">
    <source>
        <dbReference type="ARBA" id="ARBA00022723"/>
    </source>
</evidence>
<feature type="compositionally biased region" description="Basic and acidic residues" evidence="8">
    <location>
        <begin position="50"/>
        <end position="71"/>
    </location>
</feature>
<evidence type="ECO:0000256" key="3">
    <source>
        <dbReference type="ARBA" id="ARBA00022833"/>
    </source>
</evidence>
<dbReference type="InterPro" id="IPR007219">
    <property type="entry name" value="XnlR_reg_dom"/>
</dbReference>
<protein>
    <submittedName>
        <fullName evidence="10">Protein STB5-like protein 4</fullName>
    </submittedName>
</protein>
<keyword evidence="2" id="KW-0479">Metal-binding</keyword>
<dbReference type="GO" id="GO:0005634">
    <property type="term" value="C:nucleus"/>
    <property type="evidence" value="ECO:0007669"/>
    <property type="project" value="UniProtKB-SubCell"/>
</dbReference>
<feature type="non-terminal residue" evidence="10">
    <location>
        <position position="1"/>
    </location>
</feature>
<accession>A0A1Q8RS73</accession>
<dbReference type="InterPro" id="IPR052202">
    <property type="entry name" value="Yeast_MetPath_Reg"/>
</dbReference>
<evidence type="ECO:0000256" key="4">
    <source>
        <dbReference type="ARBA" id="ARBA00023015"/>
    </source>
</evidence>
<keyword evidence="3" id="KW-0862">Zinc</keyword>
<comment type="caution">
    <text evidence="10">The sequence shown here is derived from an EMBL/GenBank/DDBJ whole genome shotgun (WGS) entry which is preliminary data.</text>
</comment>
<dbReference type="AlphaFoldDB" id="A0A1Q8RS73"/>
<evidence type="ECO:0000256" key="7">
    <source>
        <dbReference type="ARBA" id="ARBA00023242"/>
    </source>
</evidence>
<dbReference type="GO" id="GO:0000981">
    <property type="term" value="F:DNA-binding transcription factor activity, RNA polymerase II-specific"/>
    <property type="evidence" value="ECO:0007669"/>
    <property type="project" value="TreeGrafter"/>
</dbReference>
<gene>
    <name evidence="10" type="ORF">CCHL11_08969</name>
</gene>
<evidence type="ECO:0000313" key="10">
    <source>
        <dbReference type="EMBL" id="OLN87154.1"/>
    </source>
</evidence>
<dbReference type="GO" id="GO:0043565">
    <property type="term" value="F:sequence-specific DNA binding"/>
    <property type="evidence" value="ECO:0007669"/>
    <property type="project" value="TreeGrafter"/>
</dbReference>
<dbReference type="STRING" id="708187.A0A1Q8RS73"/>
<reference evidence="10 11" key="1">
    <citation type="submission" date="2016-11" db="EMBL/GenBank/DDBJ databases">
        <title>Draft Genome Assembly of Colletotrichum chlorophyti a pathogen of herbaceous plants.</title>
        <authorList>
            <person name="Gan P."/>
            <person name="Narusaka M."/>
            <person name="Tsushima A."/>
            <person name="Narusaka Y."/>
            <person name="Takano Y."/>
            <person name="Shirasu K."/>
        </authorList>
    </citation>
    <scope>NUCLEOTIDE SEQUENCE [LARGE SCALE GENOMIC DNA]</scope>
    <source>
        <strain evidence="10 11">NTL11</strain>
    </source>
</reference>
<evidence type="ECO:0000313" key="11">
    <source>
        <dbReference type="Proteomes" id="UP000186583"/>
    </source>
</evidence>
<dbReference type="PANTHER" id="PTHR47782">
    <property type="entry name" value="ZN(II)2CYS6 TRANSCRIPTION FACTOR (EUROFUNG)-RELATED"/>
    <property type="match status" value="1"/>
</dbReference>
<proteinExistence type="predicted"/>
<evidence type="ECO:0000256" key="5">
    <source>
        <dbReference type="ARBA" id="ARBA00023125"/>
    </source>
</evidence>
<dbReference type="CDD" id="cd12148">
    <property type="entry name" value="fungal_TF_MHR"/>
    <property type="match status" value="1"/>
</dbReference>
<dbReference type="PANTHER" id="PTHR47782:SF14">
    <property type="entry name" value="ZN(II)2CYS6 TRANSCRIPTION FACTOR (EUROFUNG)"/>
    <property type="match status" value="1"/>
</dbReference>
<evidence type="ECO:0000256" key="1">
    <source>
        <dbReference type="ARBA" id="ARBA00004123"/>
    </source>
</evidence>
<keyword evidence="4" id="KW-0805">Transcription regulation</keyword>
<name>A0A1Q8RS73_9PEZI</name>
<feature type="region of interest" description="Disordered" evidence="8">
    <location>
        <begin position="1"/>
        <end position="75"/>
    </location>
</feature>
<evidence type="ECO:0000256" key="8">
    <source>
        <dbReference type="SAM" id="MobiDB-lite"/>
    </source>
</evidence>
<dbReference type="GO" id="GO:0008270">
    <property type="term" value="F:zinc ion binding"/>
    <property type="evidence" value="ECO:0007669"/>
    <property type="project" value="InterPro"/>
</dbReference>
<dbReference type="Pfam" id="PF04082">
    <property type="entry name" value="Fungal_trans"/>
    <property type="match status" value="1"/>
</dbReference>
<keyword evidence="11" id="KW-1185">Reference proteome</keyword>
<comment type="subcellular location">
    <subcellularLocation>
        <location evidence="1">Nucleus</location>
    </subcellularLocation>
</comment>
<keyword evidence="7" id="KW-0539">Nucleus</keyword>